<dbReference type="GO" id="GO:0004674">
    <property type="term" value="F:protein serine/threonine kinase activity"/>
    <property type="evidence" value="ECO:0007669"/>
    <property type="project" value="UniProtKB-KW"/>
</dbReference>
<evidence type="ECO:0000256" key="4">
    <source>
        <dbReference type="ARBA" id="ARBA00022741"/>
    </source>
</evidence>
<evidence type="ECO:0000313" key="11">
    <source>
        <dbReference type="Proteomes" id="UP000567179"/>
    </source>
</evidence>
<dbReference type="SMART" id="SM00220">
    <property type="entry name" value="S_TKc"/>
    <property type="match status" value="1"/>
</dbReference>
<evidence type="ECO:0000256" key="8">
    <source>
        <dbReference type="ARBA" id="ARBA00048679"/>
    </source>
</evidence>
<evidence type="ECO:0000256" key="6">
    <source>
        <dbReference type="ARBA" id="ARBA00022840"/>
    </source>
</evidence>
<dbReference type="InterPro" id="IPR011009">
    <property type="entry name" value="Kinase-like_dom_sf"/>
</dbReference>
<dbReference type="GO" id="GO:0005737">
    <property type="term" value="C:cytoplasm"/>
    <property type="evidence" value="ECO:0007669"/>
    <property type="project" value="TreeGrafter"/>
</dbReference>
<feature type="domain" description="Protein kinase" evidence="9">
    <location>
        <begin position="66"/>
        <end position="419"/>
    </location>
</feature>
<comment type="catalytic activity">
    <reaction evidence="7">
        <text>L-threonyl-[protein] + ATP = O-phospho-L-threonyl-[protein] + ADP + H(+)</text>
        <dbReference type="Rhea" id="RHEA:46608"/>
        <dbReference type="Rhea" id="RHEA-COMP:11060"/>
        <dbReference type="Rhea" id="RHEA-COMP:11605"/>
        <dbReference type="ChEBI" id="CHEBI:15378"/>
        <dbReference type="ChEBI" id="CHEBI:30013"/>
        <dbReference type="ChEBI" id="CHEBI:30616"/>
        <dbReference type="ChEBI" id="CHEBI:61977"/>
        <dbReference type="ChEBI" id="CHEBI:456216"/>
        <dbReference type="EC" id="2.7.11.1"/>
    </reaction>
</comment>
<proteinExistence type="predicted"/>
<comment type="caution">
    <text evidence="10">The sequence shown here is derived from an EMBL/GenBank/DDBJ whole genome shotgun (WGS) entry which is preliminary data.</text>
</comment>
<dbReference type="EMBL" id="JAACJJ010000014">
    <property type="protein sequence ID" value="KAF5327179.1"/>
    <property type="molecule type" value="Genomic_DNA"/>
</dbReference>
<protein>
    <recommendedName>
        <fullName evidence="1">non-specific serine/threonine protein kinase</fullName>
        <ecNumber evidence="1">2.7.11.1</ecNumber>
    </recommendedName>
</protein>
<name>A0A8H5F826_9AGAR</name>
<evidence type="ECO:0000313" key="10">
    <source>
        <dbReference type="EMBL" id="KAF5327179.1"/>
    </source>
</evidence>
<dbReference type="Proteomes" id="UP000567179">
    <property type="component" value="Unassembled WGS sequence"/>
</dbReference>
<dbReference type="AlphaFoldDB" id="A0A8H5F826"/>
<sequence>MNLLRKFISTHSKPASDVSSGPLCTPSVTGFPTIPASEKLEEENWPWYTPKSFYPVRIGDILHGRYQVLYKVGFGTTSTTWICRDLHQVKYVCMKSLVCDYISVRRELKAYEALAHASDSCKFPGSIFVRQALDQFNLRHGDNDYNFLIHEPLGPNVQSLLDHSKGRFSPVYVKSLAKKMLQALEFIHAADVIHADIQASNILLGLENETVLSDMEKAELKRPSSRKITDQTVIFKTIDSTGPLKRWASDRCKPVLCDFGEARTGQSSYTEFIQPAPYRAPELFLLLRWRKSVDIWNLGCMLWHFTCGQHLFSRKGASDKKSGDIRQLAWMVALLGPPPAELIDISGERALEFFNKDGSFKTDVPQESLESLLKASTGSAKKIMSNAESTAFLAFLRRMLKWSQKERATAAELLDDPWLKEL</sequence>
<keyword evidence="5" id="KW-0418">Kinase</keyword>
<dbReference type="GO" id="GO:0005524">
    <property type="term" value="F:ATP binding"/>
    <property type="evidence" value="ECO:0007669"/>
    <property type="project" value="UniProtKB-KW"/>
</dbReference>
<dbReference type="EC" id="2.7.11.1" evidence="1"/>
<accession>A0A8H5F826</accession>
<evidence type="ECO:0000256" key="5">
    <source>
        <dbReference type="ARBA" id="ARBA00022777"/>
    </source>
</evidence>
<dbReference type="GO" id="GO:0000245">
    <property type="term" value="P:spliceosomal complex assembly"/>
    <property type="evidence" value="ECO:0007669"/>
    <property type="project" value="TreeGrafter"/>
</dbReference>
<dbReference type="Gene3D" id="1.10.510.10">
    <property type="entry name" value="Transferase(Phosphotransferase) domain 1"/>
    <property type="match status" value="1"/>
</dbReference>
<keyword evidence="4" id="KW-0547">Nucleotide-binding</keyword>
<evidence type="ECO:0000256" key="2">
    <source>
        <dbReference type="ARBA" id="ARBA00022527"/>
    </source>
</evidence>
<dbReference type="GO" id="GO:0050684">
    <property type="term" value="P:regulation of mRNA processing"/>
    <property type="evidence" value="ECO:0007669"/>
    <property type="project" value="TreeGrafter"/>
</dbReference>
<organism evidence="10 11">
    <name type="scientific">Psilocybe cf. subviscida</name>
    <dbReference type="NCBI Taxonomy" id="2480587"/>
    <lineage>
        <taxon>Eukaryota</taxon>
        <taxon>Fungi</taxon>
        <taxon>Dikarya</taxon>
        <taxon>Basidiomycota</taxon>
        <taxon>Agaricomycotina</taxon>
        <taxon>Agaricomycetes</taxon>
        <taxon>Agaricomycetidae</taxon>
        <taxon>Agaricales</taxon>
        <taxon>Agaricineae</taxon>
        <taxon>Strophariaceae</taxon>
        <taxon>Psilocybe</taxon>
    </lineage>
</organism>
<comment type="catalytic activity">
    <reaction evidence="8">
        <text>L-seryl-[protein] + ATP = O-phospho-L-seryl-[protein] + ADP + H(+)</text>
        <dbReference type="Rhea" id="RHEA:17989"/>
        <dbReference type="Rhea" id="RHEA-COMP:9863"/>
        <dbReference type="Rhea" id="RHEA-COMP:11604"/>
        <dbReference type="ChEBI" id="CHEBI:15378"/>
        <dbReference type="ChEBI" id="CHEBI:29999"/>
        <dbReference type="ChEBI" id="CHEBI:30616"/>
        <dbReference type="ChEBI" id="CHEBI:83421"/>
        <dbReference type="ChEBI" id="CHEBI:456216"/>
        <dbReference type="EC" id="2.7.11.1"/>
    </reaction>
</comment>
<dbReference type="PANTHER" id="PTHR47634">
    <property type="entry name" value="PROTEIN KINASE DOMAIN-CONTAINING PROTEIN-RELATED"/>
    <property type="match status" value="1"/>
</dbReference>
<keyword evidence="11" id="KW-1185">Reference proteome</keyword>
<dbReference type="PROSITE" id="PS50011">
    <property type="entry name" value="PROTEIN_KINASE_DOM"/>
    <property type="match status" value="1"/>
</dbReference>
<dbReference type="GO" id="GO:0005634">
    <property type="term" value="C:nucleus"/>
    <property type="evidence" value="ECO:0007669"/>
    <property type="project" value="TreeGrafter"/>
</dbReference>
<reference evidence="10 11" key="1">
    <citation type="journal article" date="2020" name="ISME J.">
        <title>Uncovering the hidden diversity of litter-decomposition mechanisms in mushroom-forming fungi.</title>
        <authorList>
            <person name="Floudas D."/>
            <person name="Bentzer J."/>
            <person name="Ahren D."/>
            <person name="Johansson T."/>
            <person name="Persson P."/>
            <person name="Tunlid A."/>
        </authorList>
    </citation>
    <scope>NUCLEOTIDE SEQUENCE [LARGE SCALE GENOMIC DNA]</scope>
    <source>
        <strain evidence="10 11">CBS 101986</strain>
    </source>
</reference>
<dbReference type="Pfam" id="PF00069">
    <property type="entry name" value="Pkinase"/>
    <property type="match status" value="2"/>
</dbReference>
<evidence type="ECO:0000256" key="3">
    <source>
        <dbReference type="ARBA" id="ARBA00022679"/>
    </source>
</evidence>
<dbReference type="Gene3D" id="3.30.200.20">
    <property type="entry name" value="Phosphorylase Kinase, domain 1"/>
    <property type="match status" value="1"/>
</dbReference>
<gene>
    <name evidence="10" type="ORF">D9619_004395</name>
</gene>
<dbReference type="InterPro" id="IPR000719">
    <property type="entry name" value="Prot_kinase_dom"/>
</dbReference>
<keyword evidence="3" id="KW-0808">Transferase</keyword>
<evidence type="ECO:0000256" key="7">
    <source>
        <dbReference type="ARBA" id="ARBA00047899"/>
    </source>
</evidence>
<dbReference type="SUPFAM" id="SSF56112">
    <property type="entry name" value="Protein kinase-like (PK-like)"/>
    <property type="match status" value="1"/>
</dbReference>
<dbReference type="InterPro" id="IPR051334">
    <property type="entry name" value="SRPK"/>
</dbReference>
<dbReference type="PANTHER" id="PTHR47634:SF9">
    <property type="entry name" value="PROTEIN KINASE DOMAIN-CONTAINING PROTEIN-RELATED"/>
    <property type="match status" value="1"/>
</dbReference>
<evidence type="ECO:0000259" key="9">
    <source>
        <dbReference type="PROSITE" id="PS50011"/>
    </source>
</evidence>
<keyword evidence="6" id="KW-0067">ATP-binding</keyword>
<evidence type="ECO:0000256" key="1">
    <source>
        <dbReference type="ARBA" id="ARBA00012513"/>
    </source>
</evidence>
<keyword evidence="2" id="KW-0723">Serine/threonine-protein kinase</keyword>
<dbReference type="OrthoDB" id="5979581at2759"/>